<feature type="compositionally biased region" description="Polar residues" evidence="5">
    <location>
        <begin position="213"/>
        <end position="224"/>
    </location>
</feature>
<dbReference type="Proteomes" id="UP001548713">
    <property type="component" value="Unassembled WGS sequence"/>
</dbReference>
<evidence type="ECO:0000256" key="3">
    <source>
        <dbReference type="ARBA" id="ARBA00022989"/>
    </source>
</evidence>
<evidence type="ECO:0000313" key="8">
    <source>
        <dbReference type="EMBL" id="MET1755520.1"/>
    </source>
</evidence>
<feature type="chain" id="PRO_5046750036" evidence="6">
    <location>
        <begin position="20"/>
        <end position="224"/>
    </location>
</feature>
<evidence type="ECO:0000256" key="2">
    <source>
        <dbReference type="ARBA" id="ARBA00022692"/>
    </source>
</evidence>
<feature type="signal peptide" evidence="6">
    <location>
        <begin position="1"/>
        <end position="19"/>
    </location>
</feature>
<evidence type="ECO:0000256" key="6">
    <source>
        <dbReference type="SAM" id="SignalP"/>
    </source>
</evidence>
<evidence type="ECO:0000256" key="5">
    <source>
        <dbReference type="SAM" id="MobiDB-lite"/>
    </source>
</evidence>
<dbReference type="RefSeq" id="WP_353983974.1">
    <property type="nucleotide sequence ID" value="NZ_JBEWLY010000013.1"/>
</dbReference>
<evidence type="ECO:0000313" key="9">
    <source>
        <dbReference type="Proteomes" id="UP001548713"/>
    </source>
</evidence>
<dbReference type="InterPro" id="IPR037682">
    <property type="entry name" value="TonB_C"/>
</dbReference>
<evidence type="ECO:0000256" key="1">
    <source>
        <dbReference type="ARBA" id="ARBA00004167"/>
    </source>
</evidence>
<evidence type="ECO:0000256" key="4">
    <source>
        <dbReference type="ARBA" id="ARBA00023136"/>
    </source>
</evidence>
<gene>
    <name evidence="8" type="ORF">ABVV53_08615</name>
</gene>
<dbReference type="EMBL" id="JBEWLY010000013">
    <property type="protein sequence ID" value="MET1755520.1"/>
    <property type="molecule type" value="Genomic_DNA"/>
</dbReference>
<name>A0ABV2D1F6_9SPHN</name>
<dbReference type="Pfam" id="PF03544">
    <property type="entry name" value="TonB_C"/>
    <property type="match status" value="1"/>
</dbReference>
<dbReference type="Gene3D" id="3.30.1150.10">
    <property type="match status" value="1"/>
</dbReference>
<keyword evidence="4" id="KW-0472">Membrane</keyword>
<protein>
    <submittedName>
        <fullName evidence="8">TonB family protein</fullName>
    </submittedName>
</protein>
<keyword evidence="2" id="KW-0812">Transmembrane</keyword>
<reference evidence="8 9" key="1">
    <citation type="submission" date="2024-07" db="EMBL/GenBank/DDBJ databases">
        <title>Novosphingobium kalidii RD2P27.</title>
        <authorList>
            <person name="Sun J.-Q."/>
        </authorList>
    </citation>
    <scope>NUCLEOTIDE SEQUENCE [LARGE SCALE GENOMIC DNA]</scope>
    <source>
        <strain evidence="8 9">RD2P27</strain>
    </source>
</reference>
<dbReference type="InterPro" id="IPR006260">
    <property type="entry name" value="TonB/TolA_C"/>
</dbReference>
<comment type="caution">
    <text evidence="8">The sequence shown here is derived from an EMBL/GenBank/DDBJ whole genome shotgun (WGS) entry which is preliminary data.</text>
</comment>
<evidence type="ECO:0000259" key="7">
    <source>
        <dbReference type="PROSITE" id="PS52015"/>
    </source>
</evidence>
<keyword evidence="6" id="KW-0732">Signal</keyword>
<feature type="region of interest" description="Disordered" evidence="5">
    <location>
        <begin position="40"/>
        <end position="67"/>
    </location>
</feature>
<proteinExistence type="predicted"/>
<comment type="subcellular location">
    <subcellularLocation>
        <location evidence="1">Membrane</location>
        <topology evidence="1">Single-pass membrane protein</topology>
    </subcellularLocation>
</comment>
<keyword evidence="9" id="KW-1185">Reference proteome</keyword>
<feature type="compositionally biased region" description="Low complexity" evidence="5">
    <location>
        <begin position="40"/>
        <end position="49"/>
    </location>
</feature>
<dbReference type="SUPFAM" id="SSF74653">
    <property type="entry name" value="TolA/TonB C-terminal domain"/>
    <property type="match status" value="1"/>
</dbReference>
<keyword evidence="3" id="KW-1133">Transmembrane helix</keyword>
<accession>A0ABV2D1F6</accession>
<dbReference type="PROSITE" id="PS52015">
    <property type="entry name" value="TONB_CTD"/>
    <property type="match status" value="1"/>
</dbReference>
<dbReference type="NCBIfam" id="TIGR01352">
    <property type="entry name" value="tonB_Cterm"/>
    <property type="match status" value="1"/>
</dbReference>
<feature type="domain" description="TonB C-terminal" evidence="7">
    <location>
        <begin position="138"/>
        <end position="224"/>
    </location>
</feature>
<sequence>MAASILLNLGIFVAFAAFATITDTSHQTRATVTAFDIGAASPSQSGSTQPPAPAQSPAPTAEPAVTRAQEPVLQVRPEQLAHPARQMADTTSAPFRLNVQTTSDAPMRLGVMSSLTDSMLALQTANLVPNPAREVSAAEESDSYGASIKQHLLRFRRQNTVGPGSTFIHFIVLADGTVADVGVAQSSGSSRFDREAMQIVRRAAPFPHPPGGNSRSFNLEFTGR</sequence>
<feature type="region of interest" description="Disordered" evidence="5">
    <location>
        <begin position="204"/>
        <end position="224"/>
    </location>
</feature>
<organism evidence="8 9">
    <name type="scientific">Novosphingobium kalidii</name>
    <dbReference type="NCBI Taxonomy" id="3230299"/>
    <lineage>
        <taxon>Bacteria</taxon>
        <taxon>Pseudomonadati</taxon>
        <taxon>Pseudomonadota</taxon>
        <taxon>Alphaproteobacteria</taxon>
        <taxon>Sphingomonadales</taxon>
        <taxon>Sphingomonadaceae</taxon>
        <taxon>Novosphingobium</taxon>
    </lineage>
</organism>